<feature type="region of interest" description="Disordered" evidence="1">
    <location>
        <begin position="327"/>
        <end position="388"/>
    </location>
</feature>
<sequence length="483" mass="52116">MLEADKQALRGVLAQQVVALQAKELAYLHASFLSLATTSALLVGFGFTGLALFRPDDLATNYALMQCLHIDYIFDYTRIPEELTKAPSSVGCARYTAESLIDNLWVIGCGLGLSNNLISLFISTVSVITGPGMALRGPEGSLGVAIVNMERQQRRSLKHFGRGLFAFSCTIALFGLRAIAHLAPLKFVVLMSVGLHTIYMLHANGTDVARKFFIAVSRAERAEFTPADELVAAQASADEIALEIENRKKHGIGWTTPLLRLDKLVLLPYDSIYNKAGGRGRSQEEAQQSSRKQVSSLIQSAQGAVSVPDDTDDSPIGWLLLHDLRQRKRRSRKSAHKPSRTSSGASSSSNGLSRSTSTLAHAHTLTSPPLSVHLEVDESKMSDSELDECETASGFSSAWSCGGHPRSAASAAGCDHTTTQSELPMSAHQWLFQGFTSPFPAWPFFGAARKPSATDVATHSLPEQGEPAHARQSTASRGSLRQV</sequence>
<keyword evidence="2" id="KW-0812">Transmembrane</keyword>
<feature type="compositionally biased region" description="Polar residues" evidence="1">
    <location>
        <begin position="285"/>
        <end position="303"/>
    </location>
</feature>
<evidence type="ECO:0000313" key="3">
    <source>
        <dbReference type="EMBL" id="CAE0769667.1"/>
    </source>
</evidence>
<dbReference type="AlphaFoldDB" id="A0A7S4BLD4"/>
<feature type="transmembrane region" description="Helical" evidence="2">
    <location>
        <begin position="104"/>
        <end position="128"/>
    </location>
</feature>
<reference evidence="3" key="1">
    <citation type="submission" date="2021-01" db="EMBL/GenBank/DDBJ databases">
        <authorList>
            <person name="Corre E."/>
            <person name="Pelletier E."/>
            <person name="Niang G."/>
            <person name="Scheremetjew M."/>
            <person name="Finn R."/>
            <person name="Kale V."/>
            <person name="Holt S."/>
            <person name="Cochrane G."/>
            <person name="Meng A."/>
            <person name="Brown T."/>
            <person name="Cohen L."/>
        </authorList>
    </citation>
    <scope>NUCLEOTIDE SEQUENCE</scope>
    <source>
        <strain evidence="3">CCMP645</strain>
    </source>
</reference>
<feature type="transmembrane region" description="Helical" evidence="2">
    <location>
        <begin position="32"/>
        <end position="53"/>
    </location>
</feature>
<evidence type="ECO:0000256" key="2">
    <source>
        <dbReference type="SAM" id="Phobius"/>
    </source>
</evidence>
<evidence type="ECO:0000256" key="1">
    <source>
        <dbReference type="SAM" id="MobiDB-lite"/>
    </source>
</evidence>
<feature type="compositionally biased region" description="Low complexity" evidence="1">
    <location>
        <begin position="340"/>
        <end position="359"/>
    </location>
</feature>
<accession>A0A7S4BLD4</accession>
<organism evidence="3">
    <name type="scientific">Chrysotila carterae</name>
    <name type="common">Marine alga</name>
    <name type="synonym">Syracosphaera carterae</name>
    <dbReference type="NCBI Taxonomy" id="13221"/>
    <lineage>
        <taxon>Eukaryota</taxon>
        <taxon>Haptista</taxon>
        <taxon>Haptophyta</taxon>
        <taxon>Prymnesiophyceae</taxon>
        <taxon>Isochrysidales</taxon>
        <taxon>Isochrysidaceae</taxon>
        <taxon>Chrysotila</taxon>
    </lineage>
</organism>
<keyword evidence="2" id="KW-0472">Membrane</keyword>
<protein>
    <submittedName>
        <fullName evidence="3">Uncharacterized protein</fullName>
    </submittedName>
</protein>
<gene>
    <name evidence="3" type="ORF">PCAR00345_LOCUS22279</name>
</gene>
<keyword evidence="2" id="KW-1133">Transmembrane helix</keyword>
<feature type="region of interest" description="Disordered" evidence="1">
    <location>
        <begin position="452"/>
        <end position="483"/>
    </location>
</feature>
<feature type="compositionally biased region" description="Basic and acidic residues" evidence="1">
    <location>
        <begin position="374"/>
        <end position="383"/>
    </location>
</feature>
<feature type="transmembrane region" description="Helical" evidence="2">
    <location>
        <begin position="159"/>
        <end position="179"/>
    </location>
</feature>
<feature type="compositionally biased region" description="Polar residues" evidence="1">
    <location>
        <begin position="471"/>
        <end position="483"/>
    </location>
</feature>
<proteinExistence type="predicted"/>
<feature type="compositionally biased region" description="Basic residues" evidence="1">
    <location>
        <begin position="327"/>
        <end position="339"/>
    </location>
</feature>
<feature type="region of interest" description="Disordered" evidence="1">
    <location>
        <begin position="277"/>
        <end position="310"/>
    </location>
</feature>
<name>A0A7S4BLD4_CHRCT</name>
<dbReference type="EMBL" id="HBIZ01034962">
    <property type="protein sequence ID" value="CAE0769667.1"/>
    <property type="molecule type" value="Transcribed_RNA"/>
</dbReference>